<dbReference type="FunFam" id="3.30.70.270:FF:000001">
    <property type="entry name" value="Diguanylate cyclase domain protein"/>
    <property type="match status" value="1"/>
</dbReference>
<name>A0A090AGD2_9GAMM</name>
<dbReference type="InterPro" id="IPR000014">
    <property type="entry name" value="PAS"/>
</dbReference>
<comment type="cofactor">
    <cofactor evidence="1">
        <name>Mg(2+)</name>
        <dbReference type="ChEBI" id="CHEBI:18420"/>
    </cofactor>
</comment>
<evidence type="ECO:0000313" key="6">
    <source>
        <dbReference type="Proteomes" id="UP000031623"/>
    </source>
</evidence>
<dbReference type="InterPro" id="IPR052155">
    <property type="entry name" value="Biofilm_reg_signaling"/>
</dbReference>
<evidence type="ECO:0000259" key="2">
    <source>
        <dbReference type="PROSITE" id="PS50112"/>
    </source>
</evidence>
<organism evidence="5 6">
    <name type="scientific">Thioploca ingrica</name>
    <dbReference type="NCBI Taxonomy" id="40754"/>
    <lineage>
        <taxon>Bacteria</taxon>
        <taxon>Pseudomonadati</taxon>
        <taxon>Pseudomonadota</taxon>
        <taxon>Gammaproteobacteria</taxon>
        <taxon>Thiotrichales</taxon>
        <taxon>Thiotrichaceae</taxon>
        <taxon>Thioploca</taxon>
    </lineage>
</organism>
<dbReference type="InterPro" id="IPR043128">
    <property type="entry name" value="Rev_trsase/Diguanyl_cyclase"/>
</dbReference>
<sequence length="1278" mass="147250">MCVLDAKGKIIQINPAWEKQFNVVNYDVEQSDYLDWVHSADKANTSAQLAQLGIKLPTLAHLDQQPTPTISPNAHVNFANRWRDCAGHYHWLNWEISAAPQHQCFYAVATDITAQKRVEKVLHDTEERFELAIKGSEHGLWDWNLETNEIYLSPRWKKMLGYEDDEITNHLDGWIKFVHPDDFTQMWRVIEAYLDRELTHYEGVYRVCHKDGQYRWILARAAALWDEQGQPYRMVGTYTDITEKKQMEQALQESEILLSAIFEVTKIGLCVINERGLFVRVNPAYCELHGYSAKELLGQHFTCLLPQSPDHHLLKLYQAWLEGDPQVETEGEWSIQNSLGHLIEVNFTIGRLTLPNDNHYCVIALSDITKRKRDEAERYRLFNLSLDMQSIIGFDMNFKEINAAWECTLGWSKPELLKQSPLTFVHPDDREISLKTIQQLTQGKTIFGFENRYLCKDGSYKWLSWNIYPLVDQQTLYVVTRDITERKQAEAEIKQQQAFIRLVVDSVPNLIFIKDRFGNFIFVNQPVADLLGLSIEKLIRQENNEPEYLAHFFTQADQEVIATQAAVTIEASYLTQGKQLHFHIVKKAFLQANGETLVLSVGTDITERKQQEQALKLSEARYRAIIQDQIDLICRFLPDGTLTFVNQAYCDYFGQSETQLLGQPFTLLMSMENKPRFDQRLAHLTPISPVIVGEYSVHLPNGSVRWHQWIDRAMFNSQGQIIEYQAVGRDITQRKQAEEALRQSEERLRVITSAAPVILFAIDNKGILTFLRGKALQVFNLTDDELVGQSIFNTFVYLPKPLEDVHRVLAGETVTTLIQLPQFILETKLTPLYDEEQNVTGAIGIAVDISERYRLESRLKDTVAELKTILDNSVVGIAYLKSGIFIRVNNKLEDLLGFSHDELYGLPFSTIYPAYEDYQRMENQAYQLFKQDKEYRAEQIIQTRDGKIFWSRIVGKAVDATDLTKGTLWMMEDISVQKEAQQHLRLTAVIFETSANAIMVTDLKNRILRVNPAFTKITGFTLKEVYGRKTNCLSSGQHNKQYYEKMWQRIKQTNHWQGEIWNRKKTGEVYVAWLSISAITNDKGIPTQYMAMLTDISSLQEDIQQVRYLANYDSLTRLPNRLLFHDNLLQAQKWANRNKRLFALLFIDLDGFKPVNDTLGHAIGDQLLQGVAQRLQNCIRETDTIARLGGDEFTIILNNIKKPQDAAKVANHILQHLQKPFQLSGHTVNIAASIGISLYPYNTKEVDSLIKQADKAMYEAKHAGKGRYCFYDPVLDQE</sequence>
<feature type="domain" description="PAS" evidence="2">
    <location>
        <begin position="744"/>
        <end position="797"/>
    </location>
</feature>
<dbReference type="Pfam" id="PF08448">
    <property type="entry name" value="PAS_4"/>
    <property type="match status" value="3"/>
</dbReference>
<feature type="domain" description="PAS" evidence="2">
    <location>
        <begin position="401"/>
        <end position="444"/>
    </location>
</feature>
<protein>
    <submittedName>
        <fullName evidence="5">PAS domain S-box/diguanylate cyclase (GGDEF) domain-containing protein</fullName>
    </submittedName>
</protein>
<dbReference type="PROSITE" id="PS50887">
    <property type="entry name" value="GGDEF"/>
    <property type="match status" value="1"/>
</dbReference>
<dbReference type="InterPro" id="IPR000160">
    <property type="entry name" value="GGDEF_dom"/>
</dbReference>
<feature type="domain" description="PAS" evidence="2">
    <location>
        <begin position="990"/>
        <end position="1028"/>
    </location>
</feature>
<dbReference type="PANTHER" id="PTHR44757:SF2">
    <property type="entry name" value="BIOFILM ARCHITECTURE MAINTENANCE PROTEIN MBAA"/>
    <property type="match status" value="1"/>
</dbReference>
<feature type="domain" description="PAC" evidence="3">
    <location>
        <begin position="447"/>
        <end position="495"/>
    </location>
</feature>
<dbReference type="Proteomes" id="UP000031623">
    <property type="component" value="Chromosome"/>
</dbReference>
<dbReference type="SUPFAM" id="SSF55073">
    <property type="entry name" value="Nucleotide cyclase"/>
    <property type="match status" value="1"/>
</dbReference>
<dbReference type="SMART" id="SM00267">
    <property type="entry name" value="GGDEF"/>
    <property type="match status" value="1"/>
</dbReference>
<evidence type="ECO:0000313" key="5">
    <source>
        <dbReference type="EMBL" id="BAP57273.1"/>
    </source>
</evidence>
<dbReference type="PANTHER" id="PTHR44757">
    <property type="entry name" value="DIGUANYLATE CYCLASE DGCP"/>
    <property type="match status" value="1"/>
</dbReference>
<dbReference type="GO" id="GO:0003824">
    <property type="term" value="F:catalytic activity"/>
    <property type="evidence" value="ECO:0007669"/>
    <property type="project" value="UniProtKB-ARBA"/>
</dbReference>
<gene>
    <name evidence="5" type="ORF">THII_2976</name>
</gene>
<dbReference type="PROSITE" id="PS50112">
    <property type="entry name" value="PAS"/>
    <property type="match status" value="7"/>
</dbReference>
<feature type="domain" description="PAC" evidence="3">
    <location>
        <begin position="201"/>
        <end position="253"/>
    </location>
</feature>
<dbReference type="InterPro" id="IPR013656">
    <property type="entry name" value="PAS_4"/>
</dbReference>
<dbReference type="Pfam" id="PF08447">
    <property type="entry name" value="PAS_3"/>
    <property type="match status" value="2"/>
</dbReference>
<evidence type="ECO:0000259" key="3">
    <source>
        <dbReference type="PROSITE" id="PS50113"/>
    </source>
</evidence>
<feature type="domain" description="PAC" evidence="3">
    <location>
        <begin position="809"/>
        <end position="861"/>
    </location>
</feature>
<feature type="domain" description="PAS" evidence="2">
    <location>
        <begin position="618"/>
        <end position="663"/>
    </location>
</feature>
<dbReference type="EMBL" id="AP014633">
    <property type="protein sequence ID" value="BAP57273.1"/>
    <property type="molecule type" value="Genomic_DNA"/>
</dbReference>
<feature type="domain" description="PAS" evidence="2">
    <location>
        <begin position="125"/>
        <end position="197"/>
    </location>
</feature>
<dbReference type="InterPro" id="IPR035965">
    <property type="entry name" value="PAS-like_dom_sf"/>
</dbReference>
<feature type="domain" description="GGDEF" evidence="4">
    <location>
        <begin position="1140"/>
        <end position="1273"/>
    </location>
</feature>
<dbReference type="HOGENOM" id="CLU_006626_0_0_6"/>
<accession>A0A090AGD2</accession>
<feature type="domain" description="PAS" evidence="2">
    <location>
        <begin position="496"/>
        <end position="572"/>
    </location>
</feature>
<feature type="domain" description="PAS" evidence="2">
    <location>
        <begin position="254"/>
        <end position="324"/>
    </location>
</feature>
<dbReference type="InterPro" id="IPR000700">
    <property type="entry name" value="PAS-assoc_C"/>
</dbReference>
<feature type="domain" description="PAC" evidence="3">
    <location>
        <begin position="931"/>
        <end position="986"/>
    </location>
</feature>
<dbReference type="STRING" id="40754.THII_2976"/>
<dbReference type="CDD" id="cd00130">
    <property type="entry name" value="PAS"/>
    <property type="match status" value="8"/>
</dbReference>
<evidence type="ECO:0000256" key="1">
    <source>
        <dbReference type="ARBA" id="ARBA00001946"/>
    </source>
</evidence>
<dbReference type="SMART" id="SM00086">
    <property type="entry name" value="PAC"/>
    <property type="match status" value="9"/>
</dbReference>
<dbReference type="SMART" id="SM00091">
    <property type="entry name" value="PAS"/>
    <property type="match status" value="8"/>
</dbReference>
<reference evidence="5 6" key="1">
    <citation type="journal article" date="2014" name="ISME J.">
        <title>Ecophysiology of Thioploca ingrica as revealed by the complete genome sequence supplemented with proteomic evidence.</title>
        <authorList>
            <person name="Kojima H."/>
            <person name="Ogura Y."/>
            <person name="Yamamoto N."/>
            <person name="Togashi T."/>
            <person name="Mori H."/>
            <person name="Watanabe T."/>
            <person name="Nemoto F."/>
            <person name="Kurokawa K."/>
            <person name="Hayashi T."/>
            <person name="Fukui M."/>
        </authorList>
    </citation>
    <scope>NUCLEOTIDE SEQUENCE [LARGE SCALE GENOMIC DNA]</scope>
</reference>
<keyword evidence="6" id="KW-1185">Reference proteome</keyword>
<dbReference type="InterPro" id="IPR013655">
    <property type="entry name" value="PAS_fold_3"/>
</dbReference>
<proteinExistence type="predicted"/>
<dbReference type="Gene3D" id="3.30.70.270">
    <property type="match status" value="1"/>
</dbReference>
<feature type="domain" description="PAC" evidence="3">
    <location>
        <begin position="691"/>
        <end position="743"/>
    </location>
</feature>
<dbReference type="Gene3D" id="3.30.450.20">
    <property type="entry name" value="PAS domain"/>
    <property type="match status" value="9"/>
</dbReference>
<dbReference type="SUPFAM" id="SSF55785">
    <property type="entry name" value="PYP-like sensor domain (PAS domain)"/>
    <property type="match status" value="9"/>
</dbReference>
<dbReference type="CDD" id="cd01949">
    <property type="entry name" value="GGDEF"/>
    <property type="match status" value="1"/>
</dbReference>
<dbReference type="KEGG" id="tig:THII_2976"/>
<dbReference type="Pfam" id="PF00990">
    <property type="entry name" value="GGDEF"/>
    <property type="match status" value="1"/>
</dbReference>
<dbReference type="PROSITE" id="PS50113">
    <property type="entry name" value="PAC"/>
    <property type="match status" value="5"/>
</dbReference>
<dbReference type="NCBIfam" id="TIGR00254">
    <property type="entry name" value="GGDEF"/>
    <property type="match status" value="1"/>
</dbReference>
<dbReference type="Pfam" id="PF13426">
    <property type="entry name" value="PAS_9"/>
    <property type="match status" value="3"/>
</dbReference>
<dbReference type="InterPro" id="IPR001610">
    <property type="entry name" value="PAC"/>
</dbReference>
<dbReference type="AlphaFoldDB" id="A0A090AGD2"/>
<evidence type="ECO:0000259" key="4">
    <source>
        <dbReference type="PROSITE" id="PS50887"/>
    </source>
</evidence>
<dbReference type="NCBIfam" id="TIGR00229">
    <property type="entry name" value="sensory_box"/>
    <property type="match status" value="8"/>
</dbReference>
<dbReference type="InterPro" id="IPR029787">
    <property type="entry name" value="Nucleotide_cyclase"/>
</dbReference>